<evidence type="ECO:0000256" key="1">
    <source>
        <dbReference type="SAM" id="Coils"/>
    </source>
</evidence>
<dbReference type="Proteomes" id="UP001214854">
    <property type="component" value="Unassembled WGS sequence"/>
</dbReference>
<organism evidence="2 3">
    <name type="scientific">Asticcacaulis aquaticus</name>
    <dbReference type="NCBI Taxonomy" id="2984212"/>
    <lineage>
        <taxon>Bacteria</taxon>
        <taxon>Pseudomonadati</taxon>
        <taxon>Pseudomonadota</taxon>
        <taxon>Alphaproteobacteria</taxon>
        <taxon>Caulobacterales</taxon>
        <taxon>Caulobacteraceae</taxon>
        <taxon>Asticcacaulis</taxon>
    </lineage>
</organism>
<protein>
    <submittedName>
        <fullName evidence="2">Uncharacterized protein</fullName>
    </submittedName>
</protein>
<sequence>MRFFTKGPHVVIARDALAAADGLPRVRGLRMEDITDALIDLCKKHLPPAQEGVSKIDVFRQYQLRLSDGSLVYGDNEAINELKAQLFEVDATDKRADQHFADLELERIAHGRSRDRVEELFKQKAEADERAATLGRELCEGAAAAAQVAARVVELEKQLEERAATAKRRLDQIGELNEKVRKLGEELMERPTQERLDFALSVVEKLEAEVARQQDEIAAWKNLAPIETTPAKKQVEATKAFLAGEDVTGAAPIVMARPADIALSPLATRHGSAVMQLLDSGHNPDEVCAELNRELSRNDRLNPAMIKRIKTEMRAAQNLTKGAA</sequence>
<keyword evidence="1" id="KW-0175">Coiled coil</keyword>
<name>A0ABT5HTB6_9CAUL</name>
<proteinExistence type="predicted"/>
<comment type="caution">
    <text evidence="2">The sequence shown here is derived from an EMBL/GenBank/DDBJ whole genome shotgun (WGS) entry which is preliminary data.</text>
</comment>
<accession>A0ABT5HTB6</accession>
<reference evidence="2 3" key="1">
    <citation type="submission" date="2023-01" db="EMBL/GenBank/DDBJ databases">
        <title>Novel species of the genus Asticcacaulis isolated from rivers.</title>
        <authorList>
            <person name="Lu H."/>
        </authorList>
    </citation>
    <scope>NUCLEOTIDE SEQUENCE [LARGE SCALE GENOMIC DNA]</scope>
    <source>
        <strain evidence="2 3">BYS171W</strain>
    </source>
</reference>
<feature type="coiled-coil region" evidence="1">
    <location>
        <begin position="117"/>
        <end position="223"/>
    </location>
</feature>
<dbReference type="RefSeq" id="WP_272747718.1">
    <property type="nucleotide sequence ID" value="NZ_JAQQKX010000005.1"/>
</dbReference>
<dbReference type="EMBL" id="JAQQKX010000005">
    <property type="protein sequence ID" value="MDC7683244.1"/>
    <property type="molecule type" value="Genomic_DNA"/>
</dbReference>
<evidence type="ECO:0000313" key="2">
    <source>
        <dbReference type="EMBL" id="MDC7683244.1"/>
    </source>
</evidence>
<gene>
    <name evidence="2" type="ORF">PQU92_08145</name>
</gene>
<evidence type="ECO:0000313" key="3">
    <source>
        <dbReference type="Proteomes" id="UP001214854"/>
    </source>
</evidence>
<keyword evidence="3" id="KW-1185">Reference proteome</keyword>